<dbReference type="PANTHER" id="PTHR46809:SF2">
    <property type="entry name" value="GH21273P"/>
    <property type="match status" value="1"/>
</dbReference>
<dbReference type="EMBL" id="LLXI01002588">
    <property type="protein sequence ID" value="PKY57525.1"/>
    <property type="molecule type" value="Genomic_DNA"/>
</dbReference>
<evidence type="ECO:0000313" key="4">
    <source>
        <dbReference type="EMBL" id="PKY57525.1"/>
    </source>
</evidence>
<feature type="domain" description="MIR" evidence="3">
    <location>
        <begin position="156"/>
        <end position="211"/>
    </location>
</feature>
<evidence type="ECO:0000313" key="6">
    <source>
        <dbReference type="Proteomes" id="UP000234323"/>
    </source>
</evidence>
<dbReference type="SUPFAM" id="SSF82109">
    <property type="entry name" value="MIR domain"/>
    <property type="match status" value="2"/>
</dbReference>
<feature type="domain" description="MIR" evidence="3">
    <location>
        <begin position="281"/>
        <end position="333"/>
    </location>
</feature>
<evidence type="ECO:0000256" key="2">
    <source>
        <dbReference type="ARBA" id="ARBA00022737"/>
    </source>
</evidence>
<sequence length="334" mass="38901">MIDLPPRYDGTLHPEVWIQDLRFFCTLMGIHEQATILNIAILRIDHNIPIPKDINSFKSLINVLKDHVTHSVFRAVSLEKLNKLKCERSIDMSEFIAKFNSLCSNANITNREEKKDYLLRSMPDNIVRDVLRNRIEKLNSFDKVIETFKEVMLDHRSQVRYGSKIALKHVVTGRFLSSKDIRYDTGSKQYMVYCSNWQSDKRTDFWIVIPPHKQYCKPGNPVAVNSIIELKHQQTSRNLHSHGGIESPITKQQEVTCYSGTDNNNNWQLQRQSTTNKYDNSGYWMIGDTISLRHVNTKKLLSSHDFLFDDGNQEVTCHSYGHEENNKWCIEVLE</sequence>
<accession>A0A2I1HKI6</accession>
<keyword evidence="1" id="KW-0732">Signal</keyword>
<comment type="caution">
    <text evidence="5">The sequence shown here is derived from an EMBL/GenBank/DDBJ whole genome shotgun (WGS) entry which is preliminary data.</text>
</comment>
<dbReference type="InterPro" id="IPR016093">
    <property type="entry name" value="MIR_motif"/>
</dbReference>
<evidence type="ECO:0000256" key="1">
    <source>
        <dbReference type="ARBA" id="ARBA00022729"/>
    </source>
</evidence>
<reference evidence="5 6" key="1">
    <citation type="submission" date="2015-10" db="EMBL/GenBank/DDBJ databases">
        <title>Genome analyses suggest a sexual origin of heterokaryosis in a supposedly ancient asexual fungus.</title>
        <authorList>
            <person name="Ropars J."/>
            <person name="Sedzielewska K."/>
            <person name="Noel J."/>
            <person name="Charron P."/>
            <person name="Farinelli L."/>
            <person name="Marton T."/>
            <person name="Kruger M."/>
            <person name="Pelin A."/>
            <person name="Brachmann A."/>
            <person name="Corradi N."/>
        </authorList>
    </citation>
    <scope>NUCLEOTIDE SEQUENCE [LARGE SCALE GENOMIC DNA]</scope>
    <source>
        <strain evidence="5 6">A4</strain>
    </source>
</reference>
<gene>
    <name evidence="4" type="ORF">RhiirA4_478655</name>
    <name evidence="5" type="ORF">RhiirA4_482092</name>
</gene>
<evidence type="ECO:0000313" key="5">
    <source>
        <dbReference type="EMBL" id="PKY59382.1"/>
    </source>
</evidence>
<keyword evidence="2" id="KW-0677">Repeat</keyword>
<dbReference type="Gene3D" id="2.80.10.50">
    <property type="match status" value="1"/>
</dbReference>
<proteinExistence type="predicted"/>
<dbReference type="PANTHER" id="PTHR46809">
    <property type="entry name" value="STROMAL CELL-DERIVED FACTOR 2-LIKE PROTEIN"/>
    <property type="match status" value="1"/>
</dbReference>
<organism evidence="5 6">
    <name type="scientific">Rhizophagus irregularis</name>
    <dbReference type="NCBI Taxonomy" id="588596"/>
    <lineage>
        <taxon>Eukaryota</taxon>
        <taxon>Fungi</taxon>
        <taxon>Fungi incertae sedis</taxon>
        <taxon>Mucoromycota</taxon>
        <taxon>Glomeromycotina</taxon>
        <taxon>Glomeromycetes</taxon>
        <taxon>Glomerales</taxon>
        <taxon>Glomeraceae</taxon>
        <taxon>Rhizophagus</taxon>
    </lineage>
</organism>
<dbReference type="VEuPathDB" id="FungiDB:RhiirA1_537606"/>
<dbReference type="VEuPathDB" id="FungiDB:RhiirFUN_002502"/>
<dbReference type="AlphaFoldDB" id="A0A2I1HKI6"/>
<dbReference type="InterPro" id="IPR036300">
    <property type="entry name" value="MIR_dom_sf"/>
</dbReference>
<keyword evidence="6" id="KW-1185">Reference proteome</keyword>
<dbReference type="Proteomes" id="UP000234323">
    <property type="component" value="Unassembled WGS sequence"/>
</dbReference>
<name>A0A2I1HKI6_9GLOM</name>
<dbReference type="VEuPathDB" id="FungiDB:FUN_002372"/>
<dbReference type="Pfam" id="PF02815">
    <property type="entry name" value="MIR"/>
    <property type="match status" value="1"/>
</dbReference>
<dbReference type="SMART" id="SM00472">
    <property type="entry name" value="MIR"/>
    <property type="match status" value="3"/>
</dbReference>
<dbReference type="EMBL" id="LLXI01003529">
    <property type="protein sequence ID" value="PKY59382.1"/>
    <property type="molecule type" value="Genomic_DNA"/>
</dbReference>
<dbReference type="PROSITE" id="PS50919">
    <property type="entry name" value="MIR"/>
    <property type="match status" value="3"/>
</dbReference>
<protein>
    <recommendedName>
        <fullName evidence="3">MIR domain-containing protein</fullName>
    </recommendedName>
</protein>
<evidence type="ECO:0000259" key="3">
    <source>
        <dbReference type="PROSITE" id="PS50919"/>
    </source>
</evidence>
<feature type="domain" description="MIR" evidence="3">
    <location>
        <begin position="219"/>
        <end position="272"/>
    </location>
</feature>
<dbReference type="CDD" id="cd23263">
    <property type="entry name" value="beta-trefoil_MIR"/>
    <property type="match status" value="1"/>
</dbReference>